<proteinExistence type="predicted"/>
<evidence type="ECO:0000313" key="4">
    <source>
        <dbReference type="EMBL" id="QKW49731.1"/>
    </source>
</evidence>
<dbReference type="EMBL" id="CP054929">
    <property type="protein sequence ID" value="QKW49731.1"/>
    <property type="molecule type" value="Genomic_DNA"/>
</dbReference>
<evidence type="ECO:0000259" key="3">
    <source>
        <dbReference type="Pfam" id="PF00425"/>
    </source>
</evidence>
<keyword evidence="4" id="KW-0456">Lyase</keyword>
<keyword evidence="5" id="KW-1185">Reference proteome</keyword>
<dbReference type="SUPFAM" id="SSF52317">
    <property type="entry name" value="Class I glutamine amidotransferase-like"/>
    <property type="match status" value="1"/>
</dbReference>
<dbReference type="Gene3D" id="3.40.50.880">
    <property type="match status" value="1"/>
</dbReference>
<dbReference type="InterPro" id="IPR017926">
    <property type="entry name" value="GATASE"/>
</dbReference>
<protein>
    <submittedName>
        <fullName evidence="4">Anthranilate synthase component I</fullName>
        <ecNumber evidence="4">4.1.3.27</ecNumber>
    </submittedName>
</protein>
<dbReference type="PRINTS" id="PR00097">
    <property type="entry name" value="ANTSNTHASEII"/>
</dbReference>
<dbReference type="PRINTS" id="PR00096">
    <property type="entry name" value="GATASE"/>
</dbReference>
<dbReference type="SUPFAM" id="SSF56322">
    <property type="entry name" value="ADC synthase"/>
    <property type="match status" value="1"/>
</dbReference>
<dbReference type="InterPro" id="IPR019999">
    <property type="entry name" value="Anth_synth_I-like"/>
</dbReference>
<dbReference type="RefSeq" id="WP_176161465.1">
    <property type="nucleotide sequence ID" value="NZ_CP054929.1"/>
</dbReference>
<dbReference type="NCBIfam" id="NF010081">
    <property type="entry name" value="PRK13566.1"/>
    <property type="match status" value="1"/>
</dbReference>
<feature type="domain" description="Chorismate-utilising enzyme C-terminal" evidence="3">
    <location>
        <begin position="256"/>
        <end position="516"/>
    </location>
</feature>
<reference evidence="4 5" key="1">
    <citation type="submission" date="2020-06" db="EMBL/GenBank/DDBJ databases">
        <title>Genome mining for natural products.</title>
        <authorList>
            <person name="Zhang B."/>
            <person name="Shi J."/>
            <person name="Ge H."/>
        </authorList>
    </citation>
    <scope>NUCLEOTIDE SEQUENCE [LARGE SCALE GENOMIC DNA]</scope>
    <source>
        <strain evidence="4 5">NA00687</strain>
    </source>
</reference>
<dbReference type="PANTHER" id="PTHR11236">
    <property type="entry name" value="AMINOBENZOATE/ANTHRANILATE SYNTHASE"/>
    <property type="match status" value="1"/>
</dbReference>
<feature type="domain" description="Glutamine amidotransferase" evidence="2">
    <location>
        <begin position="549"/>
        <end position="726"/>
    </location>
</feature>
<evidence type="ECO:0000259" key="2">
    <source>
        <dbReference type="Pfam" id="PF00117"/>
    </source>
</evidence>
<keyword evidence="1" id="KW-0315">Glutamine amidotransferase</keyword>
<dbReference type="GO" id="GO:0004049">
    <property type="term" value="F:anthranilate synthase activity"/>
    <property type="evidence" value="ECO:0007669"/>
    <property type="project" value="UniProtKB-EC"/>
</dbReference>
<dbReference type="PROSITE" id="PS51273">
    <property type="entry name" value="GATASE_TYPE_1"/>
    <property type="match status" value="1"/>
</dbReference>
<sequence length="749" mass="81043">MTLLEAAEPPATRAAETTRWTTPAGVRVVRTTAHVGSATALRGVLEDALCERRGLLQFRDSDRAIGYLDPPVEVTASGAQVTFRALNDRGGLLLPVLGALLDGVPSLTGISGVTGTDGTARGGDSVRVQGAPPAGLFAEEDRTRQVGVFAAVRALVEGMAGPDPLLGLYGAFGYDLIFQVDPMERHQRRTPGDRDLVLHLPDTLYELDLHSDEALRHAYEFRVPAGSTEGLERTAPACPFTPGRRPVRERDLEPGEYARVVDAAMPLFRSGALFEAVPGQVFRRAVSGDPAQLFRRLRHRDPAPRSLLMNLADGEFLVGASPEMFVRVRRDAGADGTRTLVESSPISGTIRRGGNALEDAEHIRTLLNSAKDENELTMCTDVDRGDKSRVCVPGTVRVTARRRIEMYSGLIHTVDHVEGELRPGLDALDALMAHLWAVTVTGAPKLAAVEFIERHERSPRRWYGGAVGRVGFDGGLDTVLTLRTIELRDGVATVRVGATLLHDSRPEDEEQETELKARTLLEVLEDSVDRPAAGRLRVREAPGEGRSVLIVDHRDSFVHCLAGYFRETGAQVDTYRSGGHLRLLEERRPDLVVLSPGPGTPSDFATAATIAEAERLAIPAFGVCLGLQGLVEYFGGRLATLPAPVHGKRSRVLRTTTDSLLLDGLPPAFDAGRYHSLYAVPELLPEQLKVTATTEEGRVAMAVEMPERGFAAVQFHPESILTVAGHTGRTVIGNAVTHLMRRAPRGAGR</sequence>
<dbReference type="Pfam" id="PF00117">
    <property type="entry name" value="GATase"/>
    <property type="match status" value="1"/>
</dbReference>
<dbReference type="InterPro" id="IPR006221">
    <property type="entry name" value="TrpG/PapA_dom"/>
</dbReference>
<evidence type="ECO:0000313" key="5">
    <source>
        <dbReference type="Proteomes" id="UP000509303"/>
    </source>
</evidence>
<organism evidence="4 5">
    <name type="scientific">Streptomyces buecherae</name>
    <dbReference type="NCBI Taxonomy" id="2763006"/>
    <lineage>
        <taxon>Bacteria</taxon>
        <taxon>Bacillati</taxon>
        <taxon>Actinomycetota</taxon>
        <taxon>Actinomycetes</taxon>
        <taxon>Kitasatosporales</taxon>
        <taxon>Streptomycetaceae</taxon>
        <taxon>Streptomyces</taxon>
    </lineage>
</organism>
<dbReference type="PANTHER" id="PTHR11236:SF9">
    <property type="entry name" value="ANTHRANILATE SYNTHASE COMPONENT 1"/>
    <property type="match status" value="1"/>
</dbReference>
<dbReference type="InterPro" id="IPR010112">
    <property type="entry name" value="TrpE-G_bact"/>
</dbReference>
<dbReference type="NCBIfam" id="TIGR01815">
    <property type="entry name" value="TrpE-clade3"/>
    <property type="match status" value="1"/>
</dbReference>
<dbReference type="InterPro" id="IPR005801">
    <property type="entry name" value="ADC_synthase"/>
</dbReference>
<dbReference type="EC" id="4.1.3.27" evidence="4"/>
<dbReference type="Proteomes" id="UP000509303">
    <property type="component" value="Chromosome"/>
</dbReference>
<dbReference type="Pfam" id="PF00425">
    <property type="entry name" value="Chorismate_bind"/>
    <property type="match status" value="1"/>
</dbReference>
<dbReference type="GO" id="GO:0000162">
    <property type="term" value="P:L-tryptophan biosynthetic process"/>
    <property type="evidence" value="ECO:0007669"/>
    <property type="project" value="InterPro"/>
</dbReference>
<evidence type="ECO:0000256" key="1">
    <source>
        <dbReference type="ARBA" id="ARBA00022962"/>
    </source>
</evidence>
<dbReference type="InterPro" id="IPR015890">
    <property type="entry name" value="Chorismate_C"/>
</dbReference>
<dbReference type="AlphaFoldDB" id="A0A7H8N5R6"/>
<accession>A0A7H8N5R6</accession>
<dbReference type="CDD" id="cd01743">
    <property type="entry name" value="GATase1_Anthranilate_Synthase"/>
    <property type="match status" value="1"/>
</dbReference>
<dbReference type="Gene3D" id="3.60.120.10">
    <property type="entry name" value="Anthranilate synthase"/>
    <property type="match status" value="1"/>
</dbReference>
<dbReference type="InterPro" id="IPR029062">
    <property type="entry name" value="Class_I_gatase-like"/>
</dbReference>
<name>A0A7H8N5R6_9ACTN</name>
<gene>
    <name evidence="4" type="ORF">HUT08_09365</name>
</gene>